<keyword evidence="2" id="KW-0862">Zinc</keyword>
<organism evidence="5 6">
    <name type="scientific">Dokdonella koreensis DS-123</name>
    <dbReference type="NCBI Taxonomy" id="1300342"/>
    <lineage>
        <taxon>Bacteria</taxon>
        <taxon>Pseudomonadati</taxon>
        <taxon>Pseudomonadota</taxon>
        <taxon>Gammaproteobacteria</taxon>
        <taxon>Lysobacterales</taxon>
        <taxon>Rhodanobacteraceae</taxon>
        <taxon>Dokdonella</taxon>
    </lineage>
</organism>
<accession>A0A160DV18</accession>
<feature type="domain" description="Superoxide dismutase copper/zinc binding" evidence="4">
    <location>
        <begin position="35"/>
        <end position="163"/>
    </location>
</feature>
<comment type="cofactor">
    <cofactor evidence="2">
        <name>Cu cation</name>
        <dbReference type="ChEBI" id="CHEBI:23378"/>
    </cofactor>
    <text evidence="2">Binds 1 copper ion per subunit.</text>
</comment>
<gene>
    <name evidence="5" type="ORF">I596_1888</name>
</gene>
<dbReference type="KEGG" id="dko:I596_1888"/>
<protein>
    <recommendedName>
        <fullName evidence="2">Superoxide dismutase [Cu-Zn]</fullName>
        <ecNumber evidence="2">1.15.1.1</ecNumber>
    </recommendedName>
</protein>
<comment type="catalytic activity">
    <reaction evidence="2">
        <text>2 superoxide + 2 H(+) = H2O2 + O2</text>
        <dbReference type="Rhea" id="RHEA:20696"/>
        <dbReference type="ChEBI" id="CHEBI:15378"/>
        <dbReference type="ChEBI" id="CHEBI:15379"/>
        <dbReference type="ChEBI" id="CHEBI:16240"/>
        <dbReference type="ChEBI" id="CHEBI:18421"/>
        <dbReference type="EC" id="1.15.1.1"/>
    </reaction>
</comment>
<dbReference type="InterPro" id="IPR024134">
    <property type="entry name" value="SOD_Cu/Zn_/chaperone"/>
</dbReference>
<dbReference type="InterPro" id="IPR036423">
    <property type="entry name" value="SOD-like_Cu/Zn_dom_sf"/>
</dbReference>
<proteinExistence type="inferred from homology"/>
<dbReference type="Pfam" id="PF00080">
    <property type="entry name" value="Sod_Cu"/>
    <property type="match status" value="1"/>
</dbReference>
<evidence type="ECO:0000313" key="5">
    <source>
        <dbReference type="EMBL" id="ANB17911.1"/>
    </source>
</evidence>
<dbReference type="STRING" id="1300342.I596_1888"/>
<dbReference type="Proteomes" id="UP000076830">
    <property type="component" value="Chromosome"/>
</dbReference>
<reference evidence="5 6" key="1">
    <citation type="submission" date="2016-04" db="EMBL/GenBank/DDBJ databases">
        <title>Complete genome sequence of Dokdonella koreensis DS-123T.</title>
        <authorList>
            <person name="Kim J.F."/>
            <person name="Lee H."/>
            <person name="Kwak M.-J."/>
        </authorList>
    </citation>
    <scope>NUCLEOTIDE SEQUENCE [LARGE SCALE GENOMIC DNA]</scope>
    <source>
        <strain evidence="5 6">DS-123</strain>
    </source>
</reference>
<dbReference type="AlphaFoldDB" id="A0A160DV18"/>
<dbReference type="GO" id="GO:0005507">
    <property type="term" value="F:copper ion binding"/>
    <property type="evidence" value="ECO:0007669"/>
    <property type="project" value="InterPro"/>
</dbReference>
<evidence type="ECO:0000259" key="4">
    <source>
        <dbReference type="Pfam" id="PF00080"/>
    </source>
</evidence>
<comment type="cofactor">
    <cofactor evidence="2">
        <name>Zn(2+)</name>
        <dbReference type="ChEBI" id="CHEBI:29105"/>
    </cofactor>
    <text evidence="2">Binds 1 zinc ion per subunit.</text>
</comment>
<dbReference type="PROSITE" id="PS00087">
    <property type="entry name" value="SOD_CU_ZN_1"/>
    <property type="match status" value="1"/>
</dbReference>
<dbReference type="SUPFAM" id="SSF49329">
    <property type="entry name" value="Cu,Zn superoxide dismutase-like"/>
    <property type="match status" value="1"/>
</dbReference>
<dbReference type="Gene3D" id="2.60.40.200">
    <property type="entry name" value="Superoxide dismutase, copper/zinc binding domain"/>
    <property type="match status" value="1"/>
</dbReference>
<keyword evidence="2" id="KW-0479">Metal-binding</keyword>
<comment type="function">
    <text evidence="2">Destroys radicals which are normally produced within the cells and which are toxic to biological systems.</text>
</comment>
<dbReference type="GO" id="GO:0004784">
    <property type="term" value="F:superoxide dismutase activity"/>
    <property type="evidence" value="ECO:0007669"/>
    <property type="project" value="UniProtKB-EC"/>
</dbReference>
<dbReference type="EC" id="1.15.1.1" evidence="2"/>
<dbReference type="PROSITE" id="PS00332">
    <property type="entry name" value="SOD_CU_ZN_2"/>
    <property type="match status" value="1"/>
</dbReference>
<evidence type="ECO:0000313" key="6">
    <source>
        <dbReference type="Proteomes" id="UP000076830"/>
    </source>
</evidence>
<comment type="similarity">
    <text evidence="1 2">Belongs to the Cu-Zn superoxide dismutase family.</text>
</comment>
<evidence type="ECO:0000256" key="2">
    <source>
        <dbReference type="RuleBase" id="RU000393"/>
    </source>
</evidence>
<dbReference type="PANTHER" id="PTHR10003">
    <property type="entry name" value="SUPEROXIDE DISMUTASE CU-ZN -RELATED"/>
    <property type="match status" value="1"/>
</dbReference>
<dbReference type="InterPro" id="IPR001424">
    <property type="entry name" value="SOD_Cu_Zn_dom"/>
</dbReference>
<dbReference type="PATRIC" id="fig|1300342.3.peg.1845"/>
<keyword evidence="2" id="KW-0186">Copper</keyword>
<feature type="region of interest" description="Disordered" evidence="3">
    <location>
        <begin position="1"/>
        <end position="21"/>
    </location>
</feature>
<dbReference type="PRINTS" id="PR00068">
    <property type="entry name" value="CUZNDISMTASE"/>
</dbReference>
<evidence type="ECO:0000256" key="1">
    <source>
        <dbReference type="ARBA" id="ARBA00010457"/>
    </source>
</evidence>
<keyword evidence="6" id="KW-1185">Reference proteome</keyword>
<dbReference type="InterPro" id="IPR018152">
    <property type="entry name" value="SOD_Cu/Zn_BS"/>
</dbReference>
<dbReference type="CDD" id="cd00305">
    <property type="entry name" value="Cu-Zn_Superoxide_Dismutase"/>
    <property type="match status" value="1"/>
</dbReference>
<keyword evidence="2" id="KW-0560">Oxidoreductase</keyword>
<dbReference type="EMBL" id="CP015249">
    <property type="protein sequence ID" value="ANB17911.1"/>
    <property type="molecule type" value="Genomic_DNA"/>
</dbReference>
<evidence type="ECO:0000256" key="3">
    <source>
        <dbReference type="SAM" id="MobiDB-lite"/>
    </source>
</evidence>
<sequence length="168" mass="16483">MTACSPQGQAPGGPGSTASGESRVVLAPTAGNRAKGELTLVTSADGVRITGTIDGLEPGTEHGFHIHEHGDCGTADASSAGEHFNPGGDPHGNPAIGAHHAGDIHNLKSDARGVAQVDTTVDGVSLGGPNDIRGKAIIVHASADDYATQPSGNSGARIACGVIPSAGS</sequence>
<name>A0A160DV18_9GAMM</name>